<dbReference type="AlphaFoldDB" id="A0A0A8Z176"/>
<protein>
    <submittedName>
        <fullName evidence="1">Uncharacterized protein</fullName>
    </submittedName>
</protein>
<reference evidence="1" key="1">
    <citation type="submission" date="2014-09" db="EMBL/GenBank/DDBJ databases">
        <authorList>
            <person name="Magalhaes I.L.F."/>
            <person name="Oliveira U."/>
            <person name="Santos F.R."/>
            <person name="Vidigal T.H.D.A."/>
            <person name="Brescovit A.D."/>
            <person name="Santos A.J."/>
        </authorList>
    </citation>
    <scope>NUCLEOTIDE SEQUENCE</scope>
    <source>
        <tissue evidence="1">Shoot tissue taken approximately 20 cm above the soil surface</tissue>
    </source>
</reference>
<evidence type="ECO:0000313" key="1">
    <source>
        <dbReference type="EMBL" id="JAD30510.1"/>
    </source>
</evidence>
<proteinExistence type="predicted"/>
<accession>A0A0A8Z176</accession>
<organism evidence="1">
    <name type="scientific">Arundo donax</name>
    <name type="common">Giant reed</name>
    <name type="synonym">Donax arundinaceus</name>
    <dbReference type="NCBI Taxonomy" id="35708"/>
    <lineage>
        <taxon>Eukaryota</taxon>
        <taxon>Viridiplantae</taxon>
        <taxon>Streptophyta</taxon>
        <taxon>Embryophyta</taxon>
        <taxon>Tracheophyta</taxon>
        <taxon>Spermatophyta</taxon>
        <taxon>Magnoliopsida</taxon>
        <taxon>Liliopsida</taxon>
        <taxon>Poales</taxon>
        <taxon>Poaceae</taxon>
        <taxon>PACMAD clade</taxon>
        <taxon>Arundinoideae</taxon>
        <taxon>Arundineae</taxon>
        <taxon>Arundo</taxon>
    </lineage>
</organism>
<sequence>MLTELAACNHLTSRIHCTQSCRSWNFWLVATFMNTRILLRKYDDSSLHRNEPPQEHCSDKWAAFTCLQRTQTRSCKWYSLSRCRTTCRSAFSICSRW</sequence>
<name>A0A0A8Z176_ARUDO</name>
<dbReference type="EMBL" id="GBRH01267385">
    <property type="protein sequence ID" value="JAD30510.1"/>
    <property type="molecule type" value="Transcribed_RNA"/>
</dbReference>
<reference evidence="1" key="2">
    <citation type="journal article" date="2015" name="Data Brief">
        <title>Shoot transcriptome of the giant reed, Arundo donax.</title>
        <authorList>
            <person name="Barrero R.A."/>
            <person name="Guerrero F.D."/>
            <person name="Moolhuijzen P."/>
            <person name="Goolsby J.A."/>
            <person name="Tidwell J."/>
            <person name="Bellgard S.E."/>
            <person name="Bellgard M.I."/>
        </authorList>
    </citation>
    <scope>NUCLEOTIDE SEQUENCE</scope>
    <source>
        <tissue evidence="1">Shoot tissue taken approximately 20 cm above the soil surface</tissue>
    </source>
</reference>